<dbReference type="GO" id="GO:0016020">
    <property type="term" value="C:membrane"/>
    <property type="evidence" value="ECO:0007669"/>
    <property type="project" value="UniProtKB-SubCell"/>
</dbReference>
<dbReference type="AlphaFoldDB" id="D5V632"/>
<dbReference type="GO" id="GO:0008381">
    <property type="term" value="F:mechanosensitive monoatomic ion channel activity"/>
    <property type="evidence" value="ECO:0007669"/>
    <property type="project" value="UniProtKB-ARBA"/>
</dbReference>
<dbReference type="HOGENOM" id="CLU_537133_0_0_7"/>
<keyword evidence="3 5" id="KW-1133">Transmembrane helix</keyword>
<feature type="chain" id="PRO_5003078120" evidence="6">
    <location>
        <begin position="21"/>
        <end position="477"/>
    </location>
</feature>
<feature type="signal peptide" evidence="6">
    <location>
        <begin position="1"/>
        <end position="20"/>
    </location>
</feature>
<proteinExistence type="predicted"/>
<evidence type="ECO:0000313" key="9">
    <source>
        <dbReference type="Proteomes" id="UP000000939"/>
    </source>
</evidence>
<dbReference type="PANTHER" id="PTHR30566:SF5">
    <property type="entry name" value="MECHANOSENSITIVE ION CHANNEL PROTEIN 1, MITOCHONDRIAL-RELATED"/>
    <property type="match status" value="1"/>
</dbReference>
<keyword evidence="4 5" id="KW-0472">Membrane</keyword>
<sequence precursor="true">MKRLLSIIFVFCILAKAIFAEDLDIIDKDNNSWLQVYNNLQKSQALDENIRQLERDIRKASPQKKVELRQLLSLQESKKAILDELPKSFNSMLDKVTINTNVKDINLIEYLFASKKIKFAAQTQKLNFLKSQYDEAVEYLENELKLTISQDSKNLQKEEQLQKEIAYFANAKGLLEGKEEVLNRTKDLYFNSLKEYGETQFVTHLLNLSIIILLFIAFYIIKYFIIKKIDNEEKLFKVKKILNITFFIIIFLVAIAFNINNIIYAATLIGVIAAAMTIAMKEYLQSIASWLQLILGNQIQIGDRILVNIEGNPVIGEVIEISLFKVSLYESINNTTSSKIKIAGRIIFIANNVFVNNYVYNYTHDKMKNIYDMIELSIPFGEDTHKVETISFEVAYEMTEKYMEVANKQFQSMKRRYDMRSREFRPRIHLIPDSKEPFFTLRIWYVAPYHQIMELKSQLSQKVVKRLLDEGISFYSK</sequence>
<evidence type="ECO:0000256" key="3">
    <source>
        <dbReference type="ARBA" id="ARBA00022989"/>
    </source>
</evidence>
<comment type="subcellular location">
    <subcellularLocation>
        <location evidence="1">Membrane</location>
    </subcellularLocation>
</comment>
<keyword evidence="9" id="KW-1185">Reference proteome</keyword>
<dbReference type="SUPFAM" id="SSF50182">
    <property type="entry name" value="Sm-like ribonucleoproteins"/>
    <property type="match status" value="1"/>
</dbReference>
<evidence type="ECO:0000313" key="8">
    <source>
        <dbReference type="EMBL" id="ADG93199.1"/>
    </source>
</evidence>
<dbReference type="InterPro" id="IPR010920">
    <property type="entry name" value="LSM_dom_sf"/>
</dbReference>
<dbReference type="eggNOG" id="COG0668">
    <property type="taxonomic scope" value="Bacteria"/>
</dbReference>
<dbReference type="Proteomes" id="UP000000939">
    <property type="component" value="Chromosome"/>
</dbReference>
<evidence type="ECO:0000259" key="7">
    <source>
        <dbReference type="Pfam" id="PF00924"/>
    </source>
</evidence>
<dbReference type="PANTHER" id="PTHR30566">
    <property type="entry name" value="YNAI-RELATED MECHANOSENSITIVE ION CHANNEL"/>
    <property type="match status" value="1"/>
</dbReference>
<feature type="domain" description="Mechanosensitive ion channel MscS" evidence="7">
    <location>
        <begin position="283"/>
        <end position="364"/>
    </location>
</feature>
<protein>
    <submittedName>
        <fullName evidence="8">MscS Mechanosensitive ion channel</fullName>
    </submittedName>
</protein>
<evidence type="ECO:0000256" key="6">
    <source>
        <dbReference type="SAM" id="SignalP"/>
    </source>
</evidence>
<feature type="transmembrane region" description="Helical" evidence="5">
    <location>
        <begin position="241"/>
        <end position="257"/>
    </location>
</feature>
<reference evidence="8 9" key="1">
    <citation type="journal article" date="2010" name="Stand. Genomic Sci.">
        <title>Complete genome sequence of Arcobacter nitrofigilis type strain (CI).</title>
        <authorList>
            <person name="Pati A."/>
            <person name="Gronow S."/>
            <person name="Lapidus A."/>
            <person name="Copeland A."/>
            <person name="Glavina Del Rio T."/>
            <person name="Nolan M."/>
            <person name="Lucas S."/>
            <person name="Tice H."/>
            <person name="Cheng J.F."/>
            <person name="Han C."/>
            <person name="Chertkov O."/>
            <person name="Bruce D."/>
            <person name="Tapia R."/>
            <person name="Goodwin L."/>
            <person name="Pitluck S."/>
            <person name="Liolios K."/>
            <person name="Ivanova N."/>
            <person name="Mavromatis K."/>
            <person name="Chen A."/>
            <person name="Palaniappan K."/>
            <person name="Land M."/>
            <person name="Hauser L."/>
            <person name="Chang Y.J."/>
            <person name="Jeffries C.D."/>
            <person name="Detter J.C."/>
            <person name="Rohde M."/>
            <person name="Goker M."/>
            <person name="Bristow J."/>
            <person name="Eisen J.A."/>
            <person name="Markowitz V."/>
            <person name="Hugenholtz P."/>
            <person name="Klenk H.P."/>
            <person name="Kyrpides N.C."/>
        </authorList>
    </citation>
    <scope>NUCLEOTIDE SEQUENCE [LARGE SCALE GENOMIC DNA]</scope>
    <source>
        <strain evidence="9">ATCC 33309 / DSM 7299 / CCUG 15893 / LMG 7604 / NCTC 12251 / CI</strain>
    </source>
</reference>
<dbReference type="InterPro" id="IPR006685">
    <property type="entry name" value="MscS_channel_2nd"/>
</dbReference>
<feature type="transmembrane region" description="Helical" evidence="5">
    <location>
        <begin position="201"/>
        <end position="221"/>
    </location>
</feature>
<organism evidence="8 9">
    <name type="scientific">Arcobacter nitrofigilis (strain ATCC 33309 / DSM 7299 / CCUG 15893 / LMG 7604 / NCTC 12251 / CI)</name>
    <name type="common">Campylobacter nitrofigilis</name>
    <dbReference type="NCBI Taxonomy" id="572480"/>
    <lineage>
        <taxon>Bacteria</taxon>
        <taxon>Pseudomonadati</taxon>
        <taxon>Campylobacterota</taxon>
        <taxon>Epsilonproteobacteria</taxon>
        <taxon>Campylobacterales</taxon>
        <taxon>Arcobacteraceae</taxon>
        <taxon>Arcobacter</taxon>
    </lineage>
</organism>
<dbReference type="Gene3D" id="2.30.30.60">
    <property type="match status" value="1"/>
</dbReference>
<dbReference type="KEGG" id="ant:Arnit_1544"/>
<dbReference type="EMBL" id="CP001999">
    <property type="protein sequence ID" value="ADG93199.1"/>
    <property type="molecule type" value="Genomic_DNA"/>
</dbReference>
<dbReference type="STRING" id="572480.Arnit_1544"/>
<name>D5V632_ARCNC</name>
<gene>
    <name evidence="8" type="ordered locus">Arnit_1544</name>
</gene>
<evidence type="ECO:0000256" key="2">
    <source>
        <dbReference type="ARBA" id="ARBA00022692"/>
    </source>
</evidence>
<dbReference type="InterPro" id="IPR023408">
    <property type="entry name" value="MscS_beta-dom_sf"/>
</dbReference>
<evidence type="ECO:0000256" key="4">
    <source>
        <dbReference type="ARBA" id="ARBA00023136"/>
    </source>
</evidence>
<keyword evidence="2 5" id="KW-0812">Transmembrane</keyword>
<dbReference type="Pfam" id="PF00924">
    <property type="entry name" value="MS_channel_2nd"/>
    <property type="match status" value="1"/>
</dbReference>
<evidence type="ECO:0000256" key="5">
    <source>
        <dbReference type="SAM" id="Phobius"/>
    </source>
</evidence>
<dbReference type="OrthoDB" id="5333277at2"/>
<keyword evidence="6" id="KW-0732">Signal</keyword>
<evidence type="ECO:0000256" key="1">
    <source>
        <dbReference type="ARBA" id="ARBA00004370"/>
    </source>
</evidence>
<accession>D5V632</accession>
<dbReference type="RefSeq" id="WP_013135344.1">
    <property type="nucleotide sequence ID" value="NC_014166.1"/>
</dbReference>